<protein>
    <submittedName>
        <fullName evidence="2">Uncharacterized protein</fullName>
    </submittedName>
</protein>
<proteinExistence type="predicted"/>
<evidence type="ECO:0000313" key="3">
    <source>
        <dbReference type="Proteomes" id="UP001153269"/>
    </source>
</evidence>
<feature type="region of interest" description="Disordered" evidence="1">
    <location>
        <begin position="74"/>
        <end position="132"/>
    </location>
</feature>
<keyword evidence="3" id="KW-1185">Reference proteome</keyword>
<accession>A0A9N7VV46</accession>
<evidence type="ECO:0000313" key="2">
    <source>
        <dbReference type="EMBL" id="CAB1456309.1"/>
    </source>
</evidence>
<reference evidence="2" key="1">
    <citation type="submission" date="2020-03" db="EMBL/GenBank/DDBJ databases">
        <authorList>
            <person name="Weist P."/>
        </authorList>
    </citation>
    <scope>NUCLEOTIDE SEQUENCE</scope>
</reference>
<feature type="compositionally biased region" description="Basic and acidic residues" evidence="1">
    <location>
        <begin position="76"/>
        <end position="98"/>
    </location>
</feature>
<gene>
    <name evidence="2" type="ORF">PLEPLA_LOCUS44093</name>
</gene>
<dbReference type="EMBL" id="CADEAL010004292">
    <property type="protein sequence ID" value="CAB1456309.1"/>
    <property type="molecule type" value="Genomic_DNA"/>
</dbReference>
<name>A0A9N7VV46_PLEPL</name>
<dbReference type="AlphaFoldDB" id="A0A9N7VV46"/>
<organism evidence="2 3">
    <name type="scientific">Pleuronectes platessa</name>
    <name type="common">European plaice</name>
    <dbReference type="NCBI Taxonomy" id="8262"/>
    <lineage>
        <taxon>Eukaryota</taxon>
        <taxon>Metazoa</taxon>
        <taxon>Chordata</taxon>
        <taxon>Craniata</taxon>
        <taxon>Vertebrata</taxon>
        <taxon>Euteleostomi</taxon>
        <taxon>Actinopterygii</taxon>
        <taxon>Neopterygii</taxon>
        <taxon>Teleostei</taxon>
        <taxon>Neoteleostei</taxon>
        <taxon>Acanthomorphata</taxon>
        <taxon>Carangaria</taxon>
        <taxon>Pleuronectiformes</taxon>
        <taxon>Pleuronectoidei</taxon>
        <taxon>Pleuronectidae</taxon>
        <taxon>Pleuronectes</taxon>
    </lineage>
</organism>
<evidence type="ECO:0000256" key="1">
    <source>
        <dbReference type="SAM" id="MobiDB-lite"/>
    </source>
</evidence>
<comment type="caution">
    <text evidence="2">The sequence shown here is derived from an EMBL/GenBank/DDBJ whole genome shotgun (WGS) entry which is preliminary data.</text>
</comment>
<sequence length="132" mass="15246">MWRLLPAGLHQRLHARHSAGDVSCTRDTLHHLMTGLALCFDGQNGYSLLTTPLLDFGCQWQQSDYHAGRRRAKQTAWRERERESVRGGGRGERCREHEEVEGEMECQRKTRREKERGGRVGMLGGMEEEKKL</sequence>
<feature type="compositionally biased region" description="Basic and acidic residues" evidence="1">
    <location>
        <begin position="105"/>
        <end position="118"/>
    </location>
</feature>
<dbReference type="Proteomes" id="UP001153269">
    <property type="component" value="Unassembled WGS sequence"/>
</dbReference>